<dbReference type="InterPro" id="IPR011251">
    <property type="entry name" value="Luciferase-like_dom"/>
</dbReference>
<sequence length="282" mass="30286">MPVRLGLGIPTTIGPPTAPELSRWCLEAEQRGASTLSCIDRLNYPSLDALLALAAAAAVTRRVRLLASVVVAPLRGNGELLRKQIINLDQFSGGRFDVGLGVGRRADDYVCSDVEFETRGKQFDAQLDRFFRLPEPDRTPDLPCILFGGQGPATLRRIARWGGGWISAAGLGGLRSAIAFARQVQDAWAGADRPGNPRLIALAYGAVGERAADHARTHIHQYYGFLGAEGVERIVDQVIIGHEQLADARGRLTDAGFDELIVLPTSSSLDQLALLDGCAEHG</sequence>
<gene>
    <name evidence="2" type="ORF">SAMN05443637_11763</name>
</gene>
<dbReference type="GO" id="GO:0004497">
    <property type="term" value="F:monooxygenase activity"/>
    <property type="evidence" value="ECO:0007669"/>
    <property type="project" value="UniProtKB-KW"/>
</dbReference>
<evidence type="ECO:0000259" key="1">
    <source>
        <dbReference type="Pfam" id="PF00296"/>
    </source>
</evidence>
<dbReference type="Pfam" id="PF00296">
    <property type="entry name" value="Bac_luciferase"/>
    <property type="match status" value="1"/>
</dbReference>
<evidence type="ECO:0000313" key="3">
    <source>
        <dbReference type="Proteomes" id="UP000184363"/>
    </source>
</evidence>
<dbReference type="Gene3D" id="3.20.20.30">
    <property type="entry name" value="Luciferase-like domain"/>
    <property type="match status" value="1"/>
</dbReference>
<name>A0A1M6XLD0_PSETH</name>
<dbReference type="GO" id="GO:0016705">
    <property type="term" value="F:oxidoreductase activity, acting on paired donors, with incorporation or reduction of molecular oxygen"/>
    <property type="evidence" value="ECO:0007669"/>
    <property type="project" value="InterPro"/>
</dbReference>
<dbReference type="Proteomes" id="UP000184363">
    <property type="component" value="Unassembled WGS sequence"/>
</dbReference>
<dbReference type="EMBL" id="FRAP01000017">
    <property type="protein sequence ID" value="SHL06659.1"/>
    <property type="molecule type" value="Genomic_DNA"/>
</dbReference>
<feature type="domain" description="Luciferase-like" evidence="1">
    <location>
        <begin position="16"/>
        <end position="123"/>
    </location>
</feature>
<dbReference type="PANTHER" id="PTHR30011">
    <property type="entry name" value="ALKANESULFONATE MONOOXYGENASE-RELATED"/>
    <property type="match status" value="1"/>
</dbReference>
<dbReference type="InterPro" id="IPR036661">
    <property type="entry name" value="Luciferase-like_sf"/>
</dbReference>
<evidence type="ECO:0000313" key="2">
    <source>
        <dbReference type="EMBL" id="SHL06659.1"/>
    </source>
</evidence>
<keyword evidence="2" id="KW-0560">Oxidoreductase</keyword>
<dbReference type="InterPro" id="IPR051260">
    <property type="entry name" value="Diverse_substr_monoxygenases"/>
</dbReference>
<dbReference type="RefSeq" id="WP_073458882.1">
    <property type="nucleotide sequence ID" value="NZ_FRAP01000017.1"/>
</dbReference>
<dbReference type="AlphaFoldDB" id="A0A1M6XLD0"/>
<organism evidence="2 3">
    <name type="scientific">Pseudonocardia thermophila</name>
    <dbReference type="NCBI Taxonomy" id="1848"/>
    <lineage>
        <taxon>Bacteria</taxon>
        <taxon>Bacillati</taxon>
        <taxon>Actinomycetota</taxon>
        <taxon>Actinomycetes</taxon>
        <taxon>Pseudonocardiales</taxon>
        <taxon>Pseudonocardiaceae</taxon>
        <taxon>Pseudonocardia</taxon>
    </lineage>
</organism>
<reference evidence="2 3" key="1">
    <citation type="submission" date="2016-11" db="EMBL/GenBank/DDBJ databases">
        <authorList>
            <person name="Jaros S."/>
            <person name="Januszkiewicz K."/>
            <person name="Wedrychowicz H."/>
        </authorList>
    </citation>
    <scope>NUCLEOTIDE SEQUENCE [LARGE SCALE GENOMIC DNA]</scope>
    <source>
        <strain evidence="2 3">DSM 43832</strain>
    </source>
</reference>
<dbReference type="PANTHER" id="PTHR30011:SF32">
    <property type="entry name" value="CONSERVED PROTEIN"/>
    <property type="match status" value="1"/>
</dbReference>
<dbReference type="SUPFAM" id="SSF51679">
    <property type="entry name" value="Bacterial luciferase-like"/>
    <property type="match status" value="1"/>
</dbReference>
<proteinExistence type="predicted"/>
<dbReference type="OrthoDB" id="5723200at2"/>
<dbReference type="STRING" id="1848.SAMN05443637_11763"/>
<keyword evidence="2" id="KW-0503">Monooxygenase</keyword>
<keyword evidence="3" id="KW-1185">Reference proteome</keyword>
<protein>
    <submittedName>
        <fullName evidence="2">Flavin-dependent oxidoreductase, luciferase family (Includes alkanesulfonate monooxygenase SsuD and methylene tetrahydromethanopterin reductase)</fullName>
    </submittedName>
</protein>
<accession>A0A1M6XLD0</accession>